<dbReference type="PIRSF" id="PIRSF000728">
    <property type="entry name" value="NAGK"/>
    <property type="match status" value="1"/>
</dbReference>
<feature type="binding site" evidence="9">
    <location>
        <begin position="44"/>
        <end position="45"/>
    </location>
    <ligand>
        <name>substrate</name>
    </ligand>
</feature>
<keyword evidence="7 9" id="KW-0067">ATP-binding</keyword>
<dbReference type="GO" id="GO:0042450">
    <property type="term" value="P:L-arginine biosynthetic process via ornithine"/>
    <property type="evidence" value="ECO:0007669"/>
    <property type="project" value="UniProtKB-UniRule"/>
</dbReference>
<comment type="function">
    <text evidence="9">Catalyzes the ATP-dependent phosphorylation of N-acetyl-L-glutamate.</text>
</comment>
<dbReference type="InterPro" id="IPR001048">
    <property type="entry name" value="Asp/Glu/Uridylate_kinase"/>
</dbReference>
<organism evidence="11">
    <name type="scientific">uncultured Desulfovibrio sp</name>
    <dbReference type="NCBI Taxonomy" id="167968"/>
    <lineage>
        <taxon>Bacteria</taxon>
        <taxon>Pseudomonadati</taxon>
        <taxon>Thermodesulfobacteriota</taxon>
        <taxon>Desulfovibrionia</taxon>
        <taxon>Desulfovibrionales</taxon>
        <taxon>Desulfovibrionaceae</taxon>
        <taxon>Desulfovibrio</taxon>
        <taxon>environmental samples</taxon>
    </lineage>
</organism>
<protein>
    <recommendedName>
        <fullName evidence="9">Acetylglutamate kinase</fullName>
        <ecNumber evidence="9">2.7.2.8</ecNumber>
    </recommendedName>
    <alternativeName>
        <fullName evidence="9">N-acetyl-L-glutamate 5-phosphotransferase</fullName>
    </alternativeName>
    <alternativeName>
        <fullName evidence="9">NAG kinase</fullName>
        <shortName evidence="9">NAGK</shortName>
    </alternativeName>
</protein>
<evidence type="ECO:0000256" key="9">
    <source>
        <dbReference type="HAMAP-Rule" id="MF_00082"/>
    </source>
</evidence>
<dbReference type="AlphaFoldDB" id="A0A212JLA9"/>
<accession>A0A212JLA9</accession>
<comment type="similarity">
    <text evidence="9">Belongs to the acetylglutamate kinase family. ArgB subfamily.</text>
</comment>
<keyword evidence="2 9" id="KW-0055">Arginine biosynthesis</keyword>
<feature type="site" description="Transition state stabilizer" evidence="9">
    <location>
        <position position="218"/>
    </location>
</feature>
<evidence type="ECO:0000256" key="7">
    <source>
        <dbReference type="ARBA" id="ARBA00022840"/>
    </source>
</evidence>
<keyword evidence="5 9" id="KW-0547">Nucleotide-binding</keyword>
<dbReference type="HAMAP" id="MF_00082">
    <property type="entry name" value="ArgB"/>
    <property type="match status" value="1"/>
</dbReference>
<evidence type="ECO:0000256" key="6">
    <source>
        <dbReference type="ARBA" id="ARBA00022777"/>
    </source>
</evidence>
<dbReference type="PANTHER" id="PTHR23342:SF0">
    <property type="entry name" value="N-ACETYLGLUTAMATE SYNTHASE, MITOCHONDRIAL"/>
    <property type="match status" value="1"/>
</dbReference>
<keyword evidence="6 9" id="KW-0418">Kinase</keyword>
<gene>
    <name evidence="9 11" type="primary">argB</name>
    <name evidence="11" type="ORF">KM92DES2_11326</name>
</gene>
<dbReference type="GO" id="GO:0003991">
    <property type="term" value="F:acetylglutamate kinase activity"/>
    <property type="evidence" value="ECO:0007669"/>
    <property type="project" value="UniProtKB-UniRule"/>
</dbReference>
<keyword evidence="4 9" id="KW-0808">Transferase</keyword>
<dbReference type="GO" id="GO:0005737">
    <property type="term" value="C:cytoplasm"/>
    <property type="evidence" value="ECO:0007669"/>
    <property type="project" value="UniProtKB-SubCell"/>
</dbReference>
<comment type="subcellular location">
    <subcellularLocation>
        <location evidence="9">Cytoplasm</location>
    </subcellularLocation>
</comment>
<dbReference type="Gene3D" id="3.40.1160.10">
    <property type="entry name" value="Acetylglutamate kinase-like"/>
    <property type="match status" value="1"/>
</dbReference>
<reference evidence="11" key="1">
    <citation type="submission" date="2016-04" db="EMBL/GenBank/DDBJ databases">
        <authorList>
            <person name="Evans L.H."/>
            <person name="Alamgir A."/>
            <person name="Owens N."/>
            <person name="Weber N.D."/>
            <person name="Virtaneva K."/>
            <person name="Barbian K."/>
            <person name="Babar A."/>
            <person name="Rosenke K."/>
        </authorList>
    </citation>
    <scope>NUCLEOTIDE SEQUENCE</scope>
    <source>
        <strain evidence="11">92-2</strain>
    </source>
</reference>
<evidence type="ECO:0000256" key="5">
    <source>
        <dbReference type="ARBA" id="ARBA00022741"/>
    </source>
</evidence>
<name>A0A212JLA9_9BACT</name>
<feature type="binding site" evidence="9">
    <location>
        <position position="158"/>
    </location>
    <ligand>
        <name>substrate</name>
    </ligand>
</feature>
<dbReference type="PANTHER" id="PTHR23342">
    <property type="entry name" value="N-ACETYLGLUTAMATE SYNTHASE"/>
    <property type="match status" value="1"/>
</dbReference>
<evidence type="ECO:0000256" key="3">
    <source>
        <dbReference type="ARBA" id="ARBA00022605"/>
    </source>
</evidence>
<dbReference type="Pfam" id="PF00696">
    <property type="entry name" value="AA_kinase"/>
    <property type="match status" value="1"/>
</dbReference>
<evidence type="ECO:0000256" key="4">
    <source>
        <dbReference type="ARBA" id="ARBA00022679"/>
    </source>
</evidence>
<dbReference type="UniPathway" id="UPA00068">
    <property type="reaction ID" value="UER00107"/>
</dbReference>
<dbReference type="InterPro" id="IPR036393">
    <property type="entry name" value="AceGlu_kinase-like_sf"/>
</dbReference>
<keyword evidence="3 9" id="KW-0028">Amino-acid biosynthesis</keyword>
<dbReference type="FunFam" id="3.40.1160.10:FF:000004">
    <property type="entry name" value="Acetylglutamate kinase"/>
    <property type="match status" value="1"/>
</dbReference>
<feature type="binding site" evidence="9">
    <location>
        <position position="66"/>
    </location>
    <ligand>
        <name>substrate</name>
    </ligand>
</feature>
<feature type="site" description="Transition state stabilizer" evidence="9">
    <location>
        <position position="9"/>
    </location>
</feature>
<dbReference type="PRINTS" id="PR00474">
    <property type="entry name" value="GLU5KINASE"/>
</dbReference>
<dbReference type="SUPFAM" id="SSF53633">
    <property type="entry name" value="Carbamate kinase-like"/>
    <property type="match status" value="1"/>
</dbReference>
<dbReference type="EMBL" id="FLUP01000001">
    <property type="protein sequence ID" value="SBW00200.1"/>
    <property type="molecule type" value="Genomic_DNA"/>
</dbReference>
<proteinExistence type="inferred from homology"/>
<evidence type="ECO:0000256" key="2">
    <source>
        <dbReference type="ARBA" id="ARBA00022571"/>
    </source>
</evidence>
<evidence type="ECO:0000256" key="1">
    <source>
        <dbReference type="ARBA" id="ARBA00004828"/>
    </source>
</evidence>
<sequence length="260" mass="26701">MKNATVVIKYGGHAMDKPELSSAFAADLAQLTEQGMGLVVVHGGGPQISALLKRLNIESHFVDGLRVTDAATMEAVEMVLCGQVNKAVVNEFTSQGVRAAGISGRDGGLLRARVKNPALGLVGTVEAVDPALPRCLLGGGFVPVVAPVASGPDGEALNINADTAAGALAGAIGAEYFVLISDVPGVLDADGRIISSLNRKEIQKLRETGVITGGMIPKVEACLNALDAGCQRALILDGRSPSSLRRYLLDDAPLGTVVAN</sequence>
<dbReference type="InterPro" id="IPR004662">
    <property type="entry name" value="AcgluKinase_fam"/>
</dbReference>
<feature type="domain" description="Aspartate/glutamate/uridylate kinase" evidence="10">
    <location>
        <begin position="5"/>
        <end position="236"/>
    </location>
</feature>
<dbReference type="CDD" id="cd04238">
    <property type="entry name" value="AAK_NAGK-like"/>
    <property type="match status" value="1"/>
</dbReference>
<evidence type="ECO:0000259" key="10">
    <source>
        <dbReference type="Pfam" id="PF00696"/>
    </source>
</evidence>
<evidence type="ECO:0000256" key="8">
    <source>
        <dbReference type="ARBA" id="ARBA00048141"/>
    </source>
</evidence>
<keyword evidence="9" id="KW-0963">Cytoplasm</keyword>
<dbReference type="RefSeq" id="WP_192112159.1">
    <property type="nucleotide sequence ID" value="NZ_CALHHP010000026.1"/>
</dbReference>
<evidence type="ECO:0000313" key="11">
    <source>
        <dbReference type="EMBL" id="SBW00200.1"/>
    </source>
</evidence>
<dbReference type="EC" id="2.7.2.8" evidence="9"/>
<comment type="catalytic activity">
    <reaction evidence="8 9">
        <text>N-acetyl-L-glutamate + ATP = N-acetyl-L-glutamyl 5-phosphate + ADP</text>
        <dbReference type="Rhea" id="RHEA:14629"/>
        <dbReference type="ChEBI" id="CHEBI:30616"/>
        <dbReference type="ChEBI" id="CHEBI:44337"/>
        <dbReference type="ChEBI" id="CHEBI:57936"/>
        <dbReference type="ChEBI" id="CHEBI:456216"/>
        <dbReference type="EC" id="2.7.2.8"/>
    </reaction>
</comment>
<dbReference type="InterPro" id="IPR001057">
    <property type="entry name" value="Glu/AcGlu_kinase"/>
</dbReference>
<dbReference type="NCBIfam" id="TIGR00761">
    <property type="entry name" value="argB"/>
    <property type="match status" value="1"/>
</dbReference>
<comment type="pathway">
    <text evidence="1 9">Amino-acid biosynthesis; L-arginine biosynthesis; N(2)-acetyl-L-ornithine from L-glutamate: step 2/4.</text>
</comment>
<dbReference type="GO" id="GO:0005524">
    <property type="term" value="F:ATP binding"/>
    <property type="evidence" value="ECO:0007669"/>
    <property type="project" value="UniProtKB-UniRule"/>
</dbReference>
<dbReference type="InterPro" id="IPR037528">
    <property type="entry name" value="ArgB"/>
</dbReference>